<dbReference type="GO" id="GO:0005886">
    <property type="term" value="C:plasma membrane"/>
    <property type="evidence" value="ECO:0007669"/>
    <property type="project" value="UniProtKB-SubCell"/>
</dbReference>
<accession>A0A1D3KZV9</accession>
<evidence type="ECO:0000256" key="2">
    <source>
        <dbReference type="SAM" id="Phobius"/>
    </source>
</evidence>
<dbReference type="PANTHER" id="PTHR34295:SF1">
    <property type="entry name" value="BIOTIN TRANSPORTER BIOY"/>
    <property type="match status" value="1"/>
</dbReference>
<dbReference type="GO" id="GO:0015225">
    <property type="term" value="F:biotin transmembrane transporter activity"/>
    <property type="evidence" value="ECO:0007669"/>
    <property type="project" value="UniProtKB-UniRule"/>
</dbReference>
<name>A0A1D3KZV9_9EURY</name>
<evidence type="ECO:0000313" key="4">
    <source>
        <dbReference type="Proteomes" id="UP000094707"/>
    </source>
</evidence>
<dbReference type="InterPro" id="IPR003784">
    <property type="entry name" value="BioY"/>
</dbReference>
<organism evidence="3 4">
    <name type="scientific">Methanobacterium congolense</name>
    <dbReference type="NCBI Taxonomy" id="118062"/>
    <lineage>
        <taxon>Archaea</taxon>
        <taxon>Methanobacteriati</taxon>
        <taxon>Methanobacteriota</taxon>
        <taxon>Methanomada group</taxon>
        <taxon>Methanobacteria</taxon>
        <taxon>Methanobacteriales</taxon>
        <taxon>Methanobacteriaceae</taxon>
        <taxon>Methanobacterium</taxon>
    </lineage>
</organism>
<keyword evidence="1" id="KW-1003">Cell membrane</keyword>
<comment type="subcellular location">
    <subcellularLocation>
        <location evidence="1">Cell membrane</location>
        <topology evidence="1">Multi-pass membrane protein</topology>
    </subcellularLocation>
</comment>
<dbReference type="Proteomes" id="UP000094707">
    <property type="component" value="Chromosome I"/>
</dbReference>
<dbReference type="PIRSF" id="PIRSF016661">
    <property type="entry name" value="BioY"/>
    <property type="match status" value="1"/>
</dbReference>
<comment type="similarity">
    <text evidence="1">Belongs to the BioY family.</text>
</comment>
<feature type="transmembrane region" description="Helical" evidence="2">
    <location>
        <begin position="80"/>
        <end position="101"/>
    </location>
</feature>
<dbReference type="OrthoDB" id="50443at2157"/>
<dbReference type="PATRIC" id="fig|129848.4.peg.357"/>
<feature type="transmembrane region" description="Helical" evidence="2">
    <location>
        <begin position="107"/>
        <end position="124"/>
    </location>
</feature>
<keyword evidence="2" id="KW-1133">Transmembrane helix</keyword>
<dbReference type="KEGG" id="mcub:MCBB_0353"/>
<proteinExistence type="inferred from homology"/>
<dbReference type="RefSeq" id="WP_071906008.1">
    <property type="nucleotide sequence ID" value="NZ_LT607756.1"/>
</dbReference>
<feature type="transmembrane region" description="Helical" evidence="2">
    <location>
        <begin position="136"/>
        <end position="162"/>
    </location>
</feature>
<dbReference type="STRING" id="118062.MCBB_0353"/>
<reference evidence="3 4" key="1">
    <citation type="submission" date="2016-08" db="EMBL/GenBank/DDBJ databases">
        <authorList>
            <person name="Seilhamer J.J."/>
        </authorList>
    </citation>
    <scope>NUCLEOTIDE SEQUENCE [LARGE SCALE GENOMIC DNA]</scope>
    <source>
        <strain evidence="3">Buetzberg</strain>
    </source>
</reference>
<feature type="transmembrane region" description="Helical" evidence="2">
    <location>
        <begin position="168"/>
        <end position="187"/>
    </location>
</feature>
<dbReference type="EMBL" id="LT607756">
    <property type="protein sequence ID" value="SCG84934.1"/>
    <property type="molecule type" value="Genomic_DNA"/>
</dbReference>
<gene>
    <name evidence="3" type="primary">bioY</name>
    <name evidence="3" type="ORF">MCBB_0353</name>
</gene>
<feature type="transmembrane region" description="Helical" evidence="2">
    <location>
        <begin position="28"/>
        <end position="49"/>
    </location>
</feature>
<keyword evidence="2" id="KW-0812">Transmembrane</keyword>
<keyword evidence="1" id="KW-0813">Transport</keyword>
<dbReference type="Gene3D" id="1.10.1760.20">
    <property type="match status" value="1"/>
</dbReference>
<dbReference type="PANTHER" id="PTHR34295">
    <property type="entry name" value="BIOTIN TRANSPORTER BIOY"/>
    <property type="match status" value="1"/>
</dbReference>
<dbReference type="GeneID" id="30411215"/>
<keyword evidence="4" id="KW-1185">Reference proteome</keyword>
<dbReference type="AlphaFoldDB" id="A0A1D3KZV9"/>
<protein>
    <submittedName>
        <fullName evidence="3">Putative biotin transporter BioY</fullName>
    </submittedName>
</protein>
<evidence type="ECO:0000313" key="3">
    <source>
        <dbReference type="EMBL" id="SCG84934.1"/>
    </source>
</evidence>
<dbReference type="Pfam" id="PF02632">
    <property type="entry name" value="BioY"/>
    <property type="match status" value="1"/>
</dbReference>
<keyword evidence="1 2" id="KW-0472">Membrane</keyword>
<sequence>MEITIDDYFKGRYTFFKWRSETSTLNKVILAFFMACITGIMAQVVIPLPWTPVPVTAQTFAVLIAGILLGRYWGGLSQAIYLGVGIAGVPWFGGMTGGLGVLMGATGGYLVGFVLAALFLGYFADRFVKARNFIPMLALMLFANFALIYIPGMLQLGAWTYVATGSQPSMWTIMVMGLLPFVAGDLVKIGGAAAFAKAVTPKEPFNGD</sequence>
<feature type="transmembrane region" description="Helical" evidence="2">
    <location>
        <begin position="55"/>
        <end position="73"/>
    </location>
</feature>
<evidence type="ECO:0000256" key="1">
    <source>
        <dbReference type="PIRNR" id="PIRNR016661"/>
    </source>
</evidence>